<dbReference type="EMBL" id="FNYY01000012">
    <property type="protein sequence ID" value="SEJ86759.1"/>
    <property type="molecule type" value="Genomic_DNA"/>
</dbReference>
<protein>
    <submittedName>
        <fullName evidence="2">Predicted membrane protein</fullName>
    </submittedName>
</protein>
<name>A0A975WC49_9RHOB</name>
<evidence type="ECO:0000313" key="2">
    <source>
        <dbReference type="EMBL" id="SEJ86759.1"/>
    </source>
</evidence>
<keyword evidence="1" id="KW-1133">Transmembrane helix</keyword>
<dbReference type="InterPro" id="IPR018750">
    <property type="entry name" value="DUF2306_membrane"/>
</dbReference>
<proteinExistence type="predicted"/>
<accession>A0A975WC49</accession>
<feature type="transmembrane region" description="Helical" evidence="1">
    <location>
        <begin position="49"/>
        <end position="67"/>
    </location>
</feature>
<dbReference type="Pfam" id="PF10067">
    <property type="entry name" value="DUF2306"/>
    <property type="match status" value="1"/>
</dbReference>
<keyword evidence="1" id="KW-0812">Transmembrane</keyword>
<feature type="transmembrane region" description="Helical" evidence="1">
    <location>
        <begin position="87"/>
        <end position="105"/>
    </location>
</feature>
<dbReference type="GeneID" id="80819463"/>
<gene>
    <name evidence="2" type="ORF">SAMN04487940_11262</name>
</gene>
<feature type="transmembrane region" description="Helical" evidence="1">
    <location>
        <begin position="178"/>
        <end position="195"/>
    </location>
</feature>
<reference evidence="2 3" key="1">
    <citation type="submission" date="2016-10" db="EMBL/GenBank/DDBJ databases">
        <authorList>
            <person name="Varghese N."/>
            <person name="Submissions S."/>
        </authorList>
    </citation>
    <scope>NUCLEOTIDE SEQUENCE [LARGE SCALE GENOMIC DNA]</scope>
    <source>
        <strain evidence="2 3">FF3</strain>
    </source>
</reference>
<comment type="caution">
    <text evidence="2">The sequence shown here is derived from an EMBL/GenBank/DDBJ whole genome shotgun (WGS) entry which is preliminary data.</text>
</comment>
<keyword evidence="1" id="KW-0472">Membrane</keyword>
<feature type="transmembrane region" description="Helical" evidence="1">
    <location>
        <begin position="12"/>
        <end position="29"/>
    </location>
</feature>
<sequence>MPTTWTTRARIFLFWFLPLAVALVSWRFIPLGVEATMNFMAHHLEGRALALYAHIGIAPLVLALVPFQVSPRLRAWWPALHRWTGRAYALGVLVSGVAALSLAAHSSAGRVAGLGFGLLGLLWIAITAQAVRLAMLRRIAAHRVWMIRSAALTLAAVTLRLELPILVGVLGFEQGYPIVAWSCWVPNLIVAEWIIRRQQKGALRA</sequence>
<keyword evidence="3" id="KW-1185">Reference proteome</keyword>
<dbReference type="Proteomes" id="UP000182932">
    <property type="component" value="Unassembled WGS sequence"/>
</dbReference>
<feature type="transmembrane region" description="Helical" evidence="1">
    <location>
        <begin position="111"/>
        <end position="131"/>
    </location>
</feature>
<organism evidence="2 3">
    <name type="scientific">Marinovum algicola</name>
    <dbReference type="NCBI Taxonomy" id="42444"/>
    <lineage>
        <taxon>Bacteria</taxon>
        <taxon>Pseudomonadati</taxon>
        <taxon>Pseudomonadota</taxon>
        <taxon>Alphaproteobacteria</taxon>
        <taxon>Rhodobacterales</taxon>
        <taxon>Roseobacteraceae</taxon>
        <taxon>Marinovum</taxon>
    </lineage>
</organism>
<feature type="transmembrane region" description="Helical" evidence="1">
    <location>
        <begin position="151"/>
        <end position="172"/>
    </location>
</feature>
<dbReference type="RefSeq" id="WP_074837478.1">
    <property type="nucleotide sequence ID" value="NZ_FNYY01000012.1"/>
</dbReference>
<evidence type="ECO:0000256" key="1">
    <source>
        <dbReference type="SAM" id="Phobius"/>
    </source>
</evidence>
<dbReference type="AlphaFoldDB" id="A0A975WC49"/>
<evidence type="ECO:0000313" key="3">
    <source>
        <dbReference type="Proteomes" id="UP000182932"/>
    </source>
</evidence>